<comment type="similarity">
    <text evidence="2 7">Belongs to the UPF0056 (MarC) family.</text>
</comment>
<evidence type="ECO:0000256" key="2">
    <source>
        <dbReference type="ARBA" id="ARBA00009784"/>
    </source>
</evidence>
<feature type="transmembrane region" description="Helical" evidence="7">
    <location>
        <begin position="69"/>
        <end position="90"/>
    </location>
</feature>
<dbReference type="Pfam" id="PF01914">
    <property type="entry name" value="MarC"/>
    <property type="match status" value="1"/>
</dbReference>
<evidence type="ECO:0000256" key="6">
    <source>
        <dbReference type="ARBA" id="ARBA00023136"/>
    </source>
</evidence>
<feature type="transmembrane region" description="Helical" evidence="7">
    <location>
        <begin position="138"/>
        <end position="159"/>
    </location>
</feature>
<feature type="transmembrane region" description="Helical" evidence="7">
    <location>
        <begin position="180"/>
        <end position="201"/>
    </location>
</feature>
<proteinExistence type="inferred from homology"/>
<reference evidence="8 9" key="1">
    <citation type="submission" date="2020-07" db="EMBL/GenBank/DDBJ databases">
        <title>Sequencing the genomes of 1000 actinobacteria strains.</title>
        <authorList>
            <person name="Klenk H.-P."/>
        </authorList>
    </citation>
    <scope>NUCLEOTIDE SEQUENCE [LARGE SCALE GENOMIC DNA]</scope>
    <source>
        <strain evidence="8 9">DSM 103833</strain>
    </source>
</reference>
<evidence type="ECO:0000313" key="8">
    <source>
        <dbReference type="EMBL" id="NYJ00496.1"/>
    </source>
</evidence>
<accession>A0A853C0D3</accession>
<keyword evidence="5 7" id="KW-1133">Transmembrane helix</keyword>
<name>A0A853C0D3_9ACTN</name>
<dbReference type="Proteomes" id="UP000530424">
    <property type="component" value="Unassembled WGS sequence"/>
</dbReference>
<keyword evidence="6 7" id="KW-0472">Membrane</keyword>
<dbReference type="PANTHER" id="PTHR33508:SF1">
    <property type="entry name" value="UPF0056 MEMBRANE PROTEIN YHCE"/>
    <property type="match status" value="1"/>
</dbReference>
<dbReference type="AlphaFoldDB" id="A0A853C0D3"/>
<dbReference type="GO" id="GO:0005886">
    <property type="term" value="C:plasma membrane"/>
    <property type="evidence" value="ECO:0007669"/>
    <property type="project" value="UniProtKB-SubCell"/>
</dbReference>
<comment type="caution">
    <text evidence="8">The sequence shown here is derived from an EMBL/GenBank/DDBJ whole genome shotgun (WGS) entry which is preliminary data.</text>
</comment>
<feature type="transmembrane region" description="Helical" evidence="7">
    <location>
        <begin position="12"/>
        <end position="32"/>
    </location>
</feature>
<organism evidence="8 9">
    <name type="scientific">Nocardioides thalensis</name>
    <dbReference type="NCBI Taxonomy" id="1914755"/>
    <lineage>
        <taxon>Bacteria</taxon>
        <taxon>Bacillati</taxon>
        <taxon>Actinomycetota</taxon>
        <taxon>Actinomycetes</taxon>
        <taxon>Propionibacteriales</taxon>
        <taxon>Nocardioidaceae</taxon>
        <taxon>Nocardioides</taxon>
    </lineage>
</organism>
<dbReference type="EMBL" id="JACCFP010000001">
    <property type="protein sequence ID" value="NYJ00496.1"/>
    <property type="molecule type" value="Genomic_DNA"/>
</dbReference>
<protein>
    <recommendedName>
        <fullName evidence="7">UPF0056 membrane protein</fullName>
    </recommendedName>
</protein>
<feature type="transmembrane region" description="Helical" evidence="7">
    <location>
        <begin position="111"/>
        <end position="132"/>
    </location>
</feature>
<dbReference type="PANTHER" id="PTHR33508">
    <property type="entry name" value="UPF0056 MEMBRANE PROTEIN YHCE"/>
    <property type="match status" value="1"/>
</dbReference>
<dbReference type="NCBIfam" id="TIGR00427">
    <property type="entry name" value="NAAT family transporter"/>
    <property type="match status" value="1"/>
</dbReference>
<gene>
    <name evidence="8" type="ORF">HNR19_001194</name>
</gene>
<evidence type="ECO:0000256" key="4">
    <source>
        <dbReference type="ARBA" id="ARBA00022692"/>
    </source>
</evidence>
<keyword evidence="3" id="KW-1003">Cell membrane</keyword>
<evidence type="ECO:0000256" key="5">
    <source>
        <dbReference type="ARBA" id="ARBA00022989"/>
    </source>
</evidence>
<evidence type="ECO:0000256" key="7">
    <source>
        <dbReference type="RuleBase" id="RU362048"/>
    </source>
</evidence>
<evidence type="ECO:0000256" key="1">
    <source>
        <dbReference type="ARBA" id="ARBA00004651"/>
    </source>
</evidence>
<comment type="subcellular location">
    <subcellularLocation>
        <location evidence="1 7">Cell membrane</location>
        <topology evidence="1 7">Multi-pass membrane protein</topology>
    </subcellularLocation>
</comment>
<keyword evidence="9" id="KW-1185">Reference proteome</keyword>
<evidence type="ECO:0000313" key="9">
    <source>
        <dbReference type="Proteomes" id="UP000530424"/>
    </source>
</evidence>
<dbReference type="RefSeq" id="WP_179667078.1">
    <property type="nucleotide sequence ID" value="NZ_JACCFP010000001.1"/>
</dbReference>
<evidence type="ECO:0000256" key="3">
    <source>
        <dbReference type="ARBA" id="ARBA00022475"/>
    </source>
</evidence>
<sequence>MSFVDTVLVVEVFVTLFVIMDPVGTVPIFLSLTAGRSGATARRAAWQAVAVSFFVITLFAFFGQQILSYLHISLPALQCAGGLLLLLVALELLTGKEDEMATANADANIALVPLGTPLLAGPGAIVATMLFVEEIDDGPELAAVALGVVGVHVTLWLAMRYSLPILRLIRDSGVLLVTRIAGLLLSAIAVQLVADAVRAFIAGEG</sequence>
<keyword evidence="4 7" id="KW-0812">Transmembrane</keyword>
<dbReference type="InterPro" id="IPR002771">
    <property type="entry name" value="Multi_antbiot-R_MarC"/>
</dbReference>
<feature type="transmembrane region" description="Helical" evidence="7">
    <location>
        <begin position="44"/>
        <end position="63"/>
    </location>
</feature>